<dbReference type="InterPro" id="IPR050245">
    <property type="entry name" value="PrsA_foldase"/>
</dbReference>
<dbReference type="Proteomes" id="UP000449710">
    <property type="component" value="Unassembled WGS sequence"/>
</dbReference>
<keyword evidence="8" id="KW-0472">Membrane</keyword>
<reference evidence="9 10" key="1">
    <citation type="submission" date="2019-04" db="EMBL/GenBank/DDBJ databases">
        <title>Isachenkonia alkalipeptolytica gen. nov. sp. nov. a new anaerobic, alkiliphilic organothrophic bacterium capable to reduce synthesized ferrihydrite isolated from a soda lake.</title>
        <authorList>
            <person name="Toshchakov S.V."/>
            <person name="Zavarzina D.G."/>
            <person name="Zhilina T.N."/>
            <person name="Kostrikina N.A."/>
            <person name="Kublanov I.V."/>
        </authorList>
    </citation>
    <scope>NUCLEOTIDE SEQUENCE [LARGE SCALE GENOMIC DNA]</scope>
    <source>
        <strain evidence="9 10">Z-1701</strain>
    </source>
</reference>
<feature type="coiled-coil region" evidence="6">
    <location>
        <begin position="240"/>
        <end position="274"/>
    </location>
</feature>
<accession>A0AA43XIZ4</accession>
<evidence type="ECO:0000313" key="10">
    <source>
        <dbReference type="Proteomes" id="UP000449710"/>
    </source>
</evidence>
<name>A0AA43XIZ4_9CLOT</name>
<keyword evidence="3" id="KW-0732">Signal</keyword>
<evidence type="ECO:0000256" key="5">
    <source>
        <dbReference type="ARBA" id="ARBA00023235"/>
    </source>
</evidence>
<evidence type="ECO:0000256" key="3">
    <source>
        <dbReference type="ARBA" id="ARBA00022729"/>
    </source>
</evidence>
<gene>
    <name evidence="9" type="ORF">ISALK_04220</name>
</gene>
<evidence type="ECO:0000256" key="2">
    <source>
        <dbReference type="ARBA" id="ARBA00013194"/>
    </source>
</evidence>
<evidence type="ECO:0000256" key="6">
    <source>
        <dbReference type="SAM" id="Coils"/>
    </source>
</evidence>
<evidence type="ECO:0000256" key="8">
    <source>
        <dbReference type="SAM" id="Phobius"/>
    </source>
</evidence>
<feature type="region of interest" description="Disordered" evidence="7">
    <location>
        <begin position="51"/>
        <end position="78"/>
    </location>
</feature>
<dbReference type="Gene3D" id="1.10.4030.10">
    <property type="entry name" value="Porin chaperone SurA, peptide-binding domain"/>
    <property type="match status" value="1"/>
</dbReference>
<comment type="caution">
    <text evidence="9">The sequence shown here is derived from an EMBL/GenBank/DDBJ whole genome shotgun (WGS) entry which is preliminary data.</text>
</comment>
<sequence>MDERSMQQGVFTQKRRQFIGGFILKKKIITVLLIMGMGLLVLTACGNGDTDNNDNAEENGEATGQVPEATEEIDPDDYEDDDVLVRINDEEVLFSEFEEEFERNKLAASQQYGIDLDSEEGAVMIPQIQQQAIESLISQNVMLQEAENQGIDVSDGDVEDNIDDLTEQFGGEEGLEEAMEVEGLDDESLRAFIRENLMIENLFSQNLNMESIEITEDEKEAYYAQLEESWEEQGQEHVPFEEVEEQIAQQLQQQKQQEMQMEYLEELMEDSEIERLYL</sequence>
<dbReference type="Pfam" id="PF13624">
    <property type="entry name" value="SurA_N_3"/>
    <property type="match status" value="1"/>
</dbReference>
<organism evidence="9 10">
    <name type="scientific">Isachenkonia alkalipeptolytica</name>
    <dbReference type="NCBI Taxonomy" id="2565777"/>
    <lineage>
        <taxon>Bacteria</taxon>
        <taxon>Bacillati</taxon>
        <taxon>Bacillota</taxon>
        <taxon>Clostridia</taxon>
        <taxon>Eubacteriales</taxon>
        <taxon>Clostridiaceae</taxon>
        <taxon>Isachenkonia</taxon>
    </lineage>
</organism>
<dbReference type="SUPFAM" id="SSF109998">
    <property type="entry name" value="Triger factor/SurA peptide-binding domain-like"/>
    <property type="match status" value="1"/>
</dbReference>
<keyword evidence="10" id="KW-1185">Reference proteome</keyword>
<dbReference type="InterPro" id="IPR027304">
    <property type="entry name" value="Trigger_fact/SurA_dom_sf"/>
</dbReference>
<keyword evidence="8" id="KW-0812">Transmembrane</keyword>
<evidence type="ECO:0000256" key="1">
    <source>
        <dbReference type="ARBA" id="ARBA00000971"/>
    </source>
</evidence>
<dbReference type="EMBL" id="SUMG01000003">
    <property type="protein sequence ID" value="NBG87700.1"/>
    <property type="molecule type" value="Genomic_DNA"/>
</dbReference>
<evidence type="ECO:0000313" key="9">
    <source>
        <dbReference type="EMBL" id="NBG87700.1"/>
    </source>
</evidence>
<feature type="transmembrane region" description="Helical" evidence="8">
    <location>
        <begin position="21"/>
        <end position="42"/>
    </location>
</feature>
<keyword evidence="8" id="KW-1133">Transmembrane helix</keyword>
<dbReference type="EC" id="5.2.1.8" evidence="2"/>
<protein>
    <recommendedName>
        <fullName evidence="2">peptidylprolyl isomerase</fullName>
        <ecNumber evidence="2">5.2.1.8</ecNumber>
    </recommendedName>
</protein>
<feature type="compositionally biased region" description="Acidic residues" evidence="7">
    <location>
        <begin position="69"/>
        <end position="78"/>
    </location>
</feature>
<feature type="compositionally biased region" description="Acidic residues" evidence="7">
    <location>
        <begin position="51"/>
        <end position="60"/>
    </location>
</feature>
<evidence type="ECO:0000256" key="7">
    <source>
        <dbReference type="SAM" id="MobiDB-lite"/>
    </source>
</evidence>
<keyword evidence="5" id="KW-0413">Isomerase</keyword>
<proteinExistence type="predicted"/>
<evidence type="ECO:0000256" key="4">
    <source>
        <dbReference type="ARBA" id="ARBA00023110"/>
    </source>
</evidence>
<dbReference type="GO" id="GO:0003755">
    <property type="term" value="F:peptidyl-prolyl cis-trans isomerase activity"/>
    <property type="evidence" value="ECO:0007669"/>
    <property type="project" value="UniProtKB-KW"/>
</dbReference>
<keyword evidence="6" id="KW-0175">Coiled coil</keyword>
<comment type="catalytic activity">
    <reaction evidence="1">
        <text>[protein]-peptidylproline (omega=180) = [protein]-peptidylproline (omega=0)</text>
        <dbReference type="Rhea" id="RHEA:16237"/>
        <dbReference type="Rhea" id="RHEA-COMP:10747"/>
        <dbReference type="Rhea" id="RHEA-COMP:10748"/>
        <dbReference type="ChEBI" id="CHEBI:83833"/>
        <dbReference type="ChEBI" id="CHEBI:83834"/>
        <dbReference type="EC" id="5.2.1.8"/>
    </reaction>
</comment>
<dbReference type="AlphaFoldDB" id="A0AA43XIZ4"/>
<keyword evidence="4" id="KW-0697">Rotamase</keyword>
<dbReference type="PANTHER" id="PTHR47245">
    <property type="entry name" value="PEPTIDYLPROLYL ISOMERASE"/>
    <property type="match status" value="1"/>
</dbReference>
<dbReference type="PANTHER" id="PTHR47245:SF1">
    <property type="entry name" value="FOLDASE PROTEIN PRSA"/>
    <property type="match status" value="1"/>
</dbReference>